<dbReference type="Gene3D" id="3.20.20.140">
    <property type="entry name" value="Metal-dependent hydrolases"/>
    <property type="match status" value="1"/>
</dbReference>
<dbReference type="FunFam" id="3.20.20.140:FF:000005">
    <property type="entry name" value="TatD family hydrolase"/>
    <property type="match status" value="1"/>
</dbReference>
<dbReference type="Pfam" id="PF01026">
    <property type="entry name" value="TatD_DNase"/>
    <property type="match status" value="1"/>
</dbReference>
<dbReference type="NCBIfam" id="TIGR00010">
    <property type="entry name" value="YchF/TatD family DNA exonuclease"/>
    <property type="match status" value="1"/>
</dbReference>
<evidence type="ECO:0000256" key="1">
    <source>
        <dbReference type="ARBA" id="ARBA00022723"/>
    </source>
</evidence>
<dbReference type="EMBL" id="SODD01000003">
    <property type="protein sequence ID" value="TDW25734.1"/>
    <property type="molecule type" value="Genomic_DNA"/>
</dbReference>
<accession>A0A4R8A517</accession>
<feature type="binding site" evidence="3">
    <location>
        <position position="11"/>
    </location>
    <ligand>
        <name>a divalent metal cation</name>
        <dbReference type="ChEBI" id="CHEBI:60240"/>
        <label>1</label>
    </ligand>
</feature>
<dbReference type="PANTHER" id="PTHR46124:SF2">
    <property type="entry name" value="D-AMINOACYL-TRNA DEACYLASE"/>
    <property type="match status" value="1"/>
</dbReference>
<evidence type="ECO:0000256" key="2">
    <source>
        <dbReference type="ARBA" id="ARBA00022801"/>
    </source>
</evidence>
<dbReference type="AlphaFoldDB" id="A0A4R8A517"/>
<evidence type="ECO:0000256" key="3">
    <source>
        <dbReference type="PIRSR" id="PIRSR005902-1"/>
    </source>
</evidence>
<dbReference type="InterPro" id="IPR015991">
    <property type="entry name" value="TatD/YcfH-like"/>
</dbReference>
<proteinExistence type="predicted"/>
<dbReference type="GO" id="GO:0016788">
    <property type="term" value="F:hydrolase activity, acting on ester bonds"/>
    <property type="evidence" value="ECO:0007669"/>
    <property type="project" value="InterPro"/>
</dbReference>
<dbReference type="GO" id="GO:0004536">
    <property type="term" value="F:DNA nuclease activity"/>
    <property type="evidence" value="ECO:0007669"/>
    <property type="project" value="InterPro"/>
</dbReference>
<organism evidence="4 5">
    <name type="scientific">Breznakia blatticola</name>
    <dbReference type="NCBI Taxonomy" id="1754012"/>
    <lineage>
        <taxon>Bacteria</taxon>
        <taxon>Bacillati</taxon>
        <taxon>Bacillota</taxon>
        <taxon>Erysipelotrichia</taxon>
        <taxon>Erysipelotrichales</taxon>
        <taxon>Erysipelotrichaceae</taxon>
        <taxon>Breznakia</taxon>
    </lineage>
</organism>
<dbReference type="GO" id="GO:0046872">
    <property type="term" value="F:metal ion binding"/>
    <property type="evidence" value="ECO:0007669"/>
    <property type="project" value="UniProtKB-KW"/>
</dbReference>
<keyword evidence="2" id="KW-0378">Hydrolase</keyword>
<keyword evidence="1 3" id="KW-0479">Metal-binding</keyword>
<feature type="binding site" evidence="3">
    <location>
        <position position="9"/>
    </location>
    <ligand>
        <name>a divalent metal cation</name>
        <dbReference type="ChEBI" id="CHEBI:60240"/>
        <label>1</label>
    </ligand>
</feature>
<feature type="binding site" evidence="3">
    <location>
        <position position="132"/>
    </location>
    <ligand>
        <name>a divalent metal cation</name>
        <dbReference type="ChEBI" id="CHEBI:60240"/>
        <label>2</label>
    </ligand>
</feature>
<dbReference type="InterPro" id="IPR032466">
    <property type="entry name" value="Metal_Hydrolase"/>
</dbReference>
<feature type="binding site" evidence="3">
    <location>
        <position position="96"/>
    </location>
    <ligand>
        <name>a divalent metal cation</name>
        <dbReference type="ChEBI" id="CHEBI:60240"/>
        <label>1</label>
    </ligand>
</feature>
<comment type="caution">
    <text evidence="4">The sequence shown here is derived from an EMBL/GenBank/DDBJ whole genome shotgun (WGS) entry which is preliminary data.</text>
</comment>
<dbReference type="RefSeq" id="WP_134167771.1">
    <property type="nucleotide sequence ID" value="NZ_SODD01000003.1"/>
</dbReference>
<reference evidence="4 5" key="1">
    <citation type="submission" date="2019-03" db="EMBL/GenBank/DDBJ databases">
        <title>Genomic Encyclopedia of Type Strains, Phase IV (KMG-IV): sequencing the most valuable type-strain genomes for metagenomic binning, comparative biology and taxonomic classification.</title>
        <authorList>
            <person name="Goeker M."/>
        </authorList>
    </citation>
    <scope>NUCLEOTIDE SEQUENCE [LARGE SCALE GENOMIC DNA]</scope>
    <source>
        <strain evidence="4 5">DSM 28867</strain>
    </source>
</reference>
<dbReference type="Proteomes" id="UP000294743">
    <property type="component" value="Unassembled WGS sequence"/>
</dbReference>
<evidence type="ECO:0000313" key="5">
    <source>
        <dbReference type="Proteomes" id="UP000294743"/>
    </source>
</evidence>
<evidence type="ECO:0000313" key="4">
    <source>
        <dbReference type="EMBL" id="TDW25734.1"/>
    </source>
</evidence>
<feature type="binding site" evidence="3">
    <location>
        <position position="205"/>
    </location>
    <ligand>
        <name>a divalent metal cation</name>
        <dbReference type="ChEBI" id="CHEBI:60240"/>
        <label>1</label>
    </ligand>
</feature>
<feature type="binding site" evidence="3">
    <location>
        <position position="155"/>
    </location>
    <ligand>
        <name>a divalent metal cation</name>
        <dbReference type="ChEBI" id="CHEBI:60240"/>
        <label>2</label>
    </ligand>
</feature>
<keyword evidence="5" id="KW-1185">Reference proteome</keyword>
<dbReference type="OrthoDB" id="9810005at2"/>
<protein>
    <submittedName>
        <fullName evidence="4">TatD DNase family protein</fullName>
    </submittedName>
</protein>
<dbReference type="CDD" id="cd01310">
    <property type="entry name" value="TatD_DNAse"/>
    <property type="match status" value="1"/>
</dbReference>
<sequence>MDYSLIDTHAHLTFDRLYERVDEIIQHAKDAHFNKIVCICTSVVEFERALTLQAKYTDMIDIALGFHPSDLFDIKESDLQRLEQACQNHEIIAIGEIGLDYHYDGTDIEMQKELFMKQIELANTYDYPILIHMRDATKDTLDILAAHCKTKFLMHCFSGSKETAEIVMKMGGYISFAGPLTFKNARGLLEVPAVVPIDRMFIETDCPFLTPHPFRGKENEPMYASYTFAKLVELLDIDPNVLADQMQENYKHFFKL</sequence>
<name>A0A4R8A517_9FIRM</name>
<dbReference type="InterPro" id="IPR001130">
    <property type="entry name" value="TatD-like"/>
</dbReference>
<dbReference type="SUPFAM" id="SSF51556">
    <property type="entry name" value="Metallo-dependent hydrolases"/>
    <property type="match status" value="1"/>
</dbReference>
<gene>
    <name evidence="4" type="ORF">EDD63_10321</name>
</gene>
<dbReference type="PIRSF" id="PIRSF005902">
    <property type="entry name" value="DNase_TatD"/>
    <property type="match status" value="1"/>
</dbReference>
<dbReference type="PANTHER" id="PTHR46124">
    <property type="entry name" value="D-AMINOACYL-TRNA DEACYLASE"/>
    <property type="match status" value="1"/>
</dbReference>